<dbReference type="Pfam" id="PF12571">
    <property type="entry name" value="Phage_tail_fib"/>
    <property type="match status" value="1"/>
</dbReference>
<evidence type="ECO:0000313" key="3">
    <source>
        <dbReference type="Proteomes" id="UP000095649"/>
    </source>
</evidence>
<name>A0A173SEN6_9FIRM</name>
<evidence type="ECO:0000259" key="1">
    <source>
        <dbReference type="Pfam" id="PF12571"/>
    </source>
</evidence>
<dbReference type="OrthoDB" id="2017837at2"/>
<organism evidence="2 3">
    <name type="scientific">Faecalibacterium prausnitzii</name>
    <dbReference type="NCBI Taxonomy" id="853"/>
    <lineage>
        <taxon>Bacteria</taxon>
        <taxon>Bacillati</taxon>
        <taxon>Bacillota</taxon>
        <taxon>Clostridia</taxon>
        <taxon>Eubacteriales</taxon>
        <taxon>Oscillospiraceae</taxon>
        <taxon>Faecalibacterium</taxon>
    </lineage>
</organism>
<evidence type="ECO:0000313" key="2">
    <source>
        <dbReference type="EMBL" id="CUM88771.1"/>
    </source>
</evidence>
<dbReference type="Proteomes" id="UP000095649">
    <property type="component" value="Unassembled WGS sequence"/>
</dbReference>
<dbReference type="InterPro" id="IPR022225">
    <property type="entry name" value="Phage_tail_fibre_N"/>
</dbReference>
<dbReference type="RefSeq" id="WP_055185584.1">
    <property type="nucleotide sequence ID" value="NZ_CYXN01000005.1"/>
</dbReference>
<protein>
    <recommendedName>
        <fullName evidence="1">Phage tail fibre protein N-terminal domain-containing protein</fullName>
    </recommendedName>
</protein>
<accession>A0A173SEN6</accession>
<sequence length="604" mass="65006">MAEFSKLVITAKGQALIAKMIAGVGNIEFTKVSASSTTYTLSQLEALTALSNVKQTSLISKKTITNNVAIKLEAAFTNTDLTAGYNMKALGLYAKDPDAGEILYAVTIETSGNCYMPPYNGITVSGAYIQLVTTVGNADSVNLKVDPAAVATIGDIQELEAKIADLQAFVGYTDAHIYGVEVDFKNKKFTRLAGAFGKTGGHAFDSVHCFGGRRRCNVTNDGKVVAYYGEGAFSTTGKLAQSVTIESGQYAGTYAAGTPVQVMVEQPKFYYKVVPLETEIVTEGENHGHYTRKIRYYICDEPEAGFKVHPAFVENGNENDYIYLAAFEGSLWDASASAYILDDAQVADFSADMLSSIAAVKPMSGLTQNLTRANTRKLANNRGKGWEQAYAATVAASQLLMLVEYASFNMQSAIGNGAVSKTDDTSSNMAEYTGATATLGNDSGAVTNANSIQTVSYRGEENFWGNIWGWVDGMNIQNPTPFDAAGKFGRLYVADHGFADDTGNAPYQDTGICPCYGEGCISAFGYSENFDWLFVPAEHNGNTAVPVGDYYWNYNAGWRVARLGGKWSDGLISGAFCWYLDDAASYRYRSIGGRSVYIPSKKAA</sequence>
<dbReference type="EMBL" id="CYXN01000005">
    <property type="protein sequence ID" value="CUM88771.1"/>
    <property type="molecule type" value="Genomic_DNA"/>
</dbReference>
<reference evidence="2 3" key="1">
    <citation type="submission" date="2015-09" db="EMBL/GenBank/DDBJ databases">
        <authorList>
            <consortium name="Pathogen Informatics"/>
        </authorList>
    </citation>
    <scope>NUCLEOTIDE SEQUENCE [LARGE SCALE GENOMIC DNA]</scope>
    <source>
        <strain evidence="2 3">2789STDY5834970</strain>
    </source>
</reference>
<dbReference type="AlphaFoldDB" id="A0A173SEN6"/>
<feature type="domain" description="Phage tail fibre protein N-terminal" evidence="1">
    <location>
        <begin position="6"/>
        <end position="150"/>
    </location>
</feature>
<gene>
    <name evidence="2" type="ORF">ERS852582_00981</name>
</gene>
<proteinExistence type="predicted"/>